<protein>
    <submittedName>
        <fullName evidence="1">Transposase</fullName>
    </submittedName>
</protein>
<reference evidence="1 2" key="1">
    <citation type="journal article" date="2021" name="Elife">
        <title>Chloroplast acquisition without the gene transfer in kleptoplastic sea slugs, Plakobranchus ocellatus.</title>
        <authorList>
            <person name="Maeda T."/>
            <person name="Takahashi S."/>
            <person name="Yoshida T."/>
            <person name="Shimamura S."/>
            <person name="Takaki Y."/>
            <person name="Nagai Y."/>
            <person name="Toyoda A."/>
            <person name="Suzuki Y."/>
            <person name="Arimoto A."/>
            <person name="Ishii H."/>
            <person name="Satoh N."/>
            <person name="Nishiyama T."/>
            <person name="Hasebe M."/>
            <person name="Maruyama T."/>
            <person name="Minagawa J."/>
            <person name="Obokata J."/>
            <person name="Shigenobu S."/>
        </authorList>
    </citation>
    <scope>NUCLEOTIDE SEQUENCE [LARGE SCALE GENOMIC DNA]</scope>
</reference>
<evidence type="ECO:0000313" key="2">
    <source>
        <dbReference type="Proteomes" id="UP000762676"/>
    </source>
</evidence>
<dbReference type="InterPro" id="IPR052709">
    <property type="entry name" value="Transposase-MT_Hybrid"/>
</dbReference>
<name>A0AAV4G828_9GAST</name>
<keyword evidence="2" id="KW-1185">Reference proteome</keyword>
<dbReference type="PANTHER" id="PTHR46060:SF1">
    <property type="entry name" value="MARINER MOS1 TRANSPOSASE-LIKE PROTEIN"/>
    <property type="match status" value="1"/>
</dbReference>
<gene>
    <name evidence="1" type="ORF">ElyMa_002339000</name>
</gene>
<proteinExistence type="predicted"/>
<dbReference type="GO" id="GO:0003676">
    <property type="term" value="F:nucleic acid binding"/>
    <property type="evidence" value="ECO:0007669"/>
    <property type="project" value="InterPro"/>
</dbReference>
<dbReference type="EMBL" id="BMAT01004824">
    <property type="protein sequence ID" value="GFR81386.1"/>
    <property type="molecule type" value="Genomic_DNA"/>
</dbReference>
<organism evidence="1 2">
    <name type="scientific">Elysia marginata</name>
    <dbReference type="NCBI Taxonomy" id="1093978"/>
    <lineage>
        <taxon>Eukaryota</taxon>
        <taxon>Metazoa</taxon>
        <taxon>Spiralia</taxon>
        <taxon>Lophotrochozoa</taxon>
        <taxon>Mollusca</taxon>
        <taxon>Gastropoda</taxon>
        <taxon>Heterobranchia</taxon>
        <taxon>Euthyneura</taxon>
        <taxon>Panpulmonata</taxon>
        <taxon>Sacoglossa</taxon>
        <taxon>Placobranchoidea</taxon>
        <taxon>Plakobranchidae</taxon>
        <taxon>Elysia</taxon>
    </lineage>
</organism>
<dbReference type="Gene3D" id="3.30.420.10">
    <property type="entry name" value="Ribonuclease H-like superfamily/Ribonuclease H"/>
    <property type="match status" value="1"/>
</dbReference>
<dbReference type="PANTHER" id="PTHR46060">
    <property type="entry name" value="MARINER MOS1 TRANSPOSASE-LIKE PROTEIN"/>
    <property type="match status" value="1"/>
</dbReference>
<dbReference type="AlphaFoldDB" id="A0AAV4G828"/>
<sequence>MATAFWDTQRVIVVDFLSRGETVNSVSNIYTLKRLQARILRVRPVMDIGNVLLLHDNARSHTSIRTRETIASFGWTTLPHPSYSPVFGPMKQALRGKHCEIKLRMMKK</sequence>
<dbReference type="Proteomes" id="UP000762676">
    <property type="component" value="Unassembled WGS sequence"/>
</dbReference>
<accession>A0AAV4G828</accession>
<comment type="caution">
    <text evidence="1">The sequence shown here is derived from an EMBL/GenBank/DDBJ whole genome shotgun (WGS) entry which is preliminary data.</text>
</comment>
<evidence type="ECO:0000313" key="1">
    <source>
        <dbReference type="EMBL" id="GFR81386.1"/>
    </source>
</evidence>
<dbReference type="InterPro" id="IPR036397">
    <property type="entry name" value="RNaseH_sf"/>
</dbReference>